<keyword evidence="1" id="KW-0732">Signal</keyword>
<dbReference type="Proteomes" id="UP000318815">
    <property type="component" value="Unassembled WGS sequence"/>
</dbReference>
<gene>
    <name evidence="3" type="ORF">FEF09_14235</name>
</gene>
<dbReference type="Pfam" id="PF04264">
    <property type="entry name" value="YceI"/>
    <property type="match status" value="1"/>
</dbReference>
<dbReference type="SMART" id="SM00867">
    <property type="entry name" value="YceI"/>
    <property type="match status" value="1"/>
</dbReference>
<dbReference type="AlphaFoldDB" id="A0A5C6LTD9"/>
<dbReference type="EMBL" id="VOHS01000012">
    <property type="protein sequence ID" value="TWV99856.1"/>
    <property type="molecule type" value="Genomic_DNA"/>
</dbReference>
<protein>
    <submittedName>
        <fullName evidence="3">YceI family protein</fullName>
    </submittedName>
</protein>
<dbReference type="PANTHER" id="PTHR34406">
    <property type="entry name" value="PROTEIN YCEI"/>
    <property type="match status" value="1"/>
</dbReference>
<evidence type="ECO:0000256" key="1">
    <source>
        <dbReference type="SAM" id="SignalP"/>
    </source>
</evidence>
<dbReference type="PANTHER" id="PTHR34406:SF1">
    <property type="entry name" value="PROTEIN YCEI"/>
    <property type="match status" value="1"/>
</dbReference>
<dbReference type="RefSeq" id="WP_146305739.1">
    <property type="nucleotide sequence ID" value="NZ_VOHS01000012.1"/>
</dbReference>
<organism evidence="3 4">
    <name type="scientific">Chitinophaga pinensis</name>
    <dbReference type="NCBI Taxonomy" id="79329"/>
    <lineage>
        <taxon>Bacteria</taxon>
        <taxon>Pseudomonadati</taxon>
        <taxon>Bacteroidota</taxon>
        <taxon>Chitinophagia</taxon>
        <taxon>Chitinophagales</taxon>
        <taxon>Chitinophagaceae</taxon>
        <taxon>Chitinophaga</taxon>
    </lineage>
</organism>
<dbReference type="InterPro" id="IPR036761">
    <property type="entry name" value="TTHA0802/YceI-like_sf"/>
</dbReference>
<sequence>MKRLVIFSSTLLLTAAVFAFAALAQAWNISGKYNIAFSTNEASGIFKTFKGSIAFDEANLAASNFSVSVDVASINTGNALMNKHAKSDEWFDAAKYPEIKYTSKKIVKAGAGYQVTGDLEIRGVKKEFTIPFTFKRTGNGATFDGTFKVNRNDFHIGKPGGDVADMISVTVAVPVVKA</sequence>
<keyword evidence="4" id="KW-1185">Reference proteome</keyword>
<feature type="signal peptide" evidence="1">
    <location>
        <begin position="1"/>
        <end position="21"/>
    </location>
</feature>
<dbReference type="Gene3D" id="2.40.128.110">
    <property type="entry name" value="Lipid/polyisoprenoid-binding, YceI-like"/>
    <property type="match status" value="1"/>
</dbReference>
<accession>A0A5C6LTD9</accession>
<feature type="domain" description="Lipid/polyisoprenoid-binding YceI-like" evidence="2">
    <location>
        <begin position="26"/>
        <end position="176"/>
    </location>
</feature>
<evidence type="ECO:0000313" key="4">
    <source>
        <dbReference type="Proteomes" id="UP000318815"/>
    </source>
</evidence>
<feature type="chain" id="PRO_5023010956" evidence="1">
    <location>
        <begin position="22"/>
        <end position="178"/>
    </location>
</feature>
<evidence type="ECO:0000313" key="3">
    <source>
        <dbReference type="EMBL" id="TWV99856.1"/>
    </source>
</evidence>
<name>A0A5C6LTD9_9BACT</name>
<dbReference type="InterPro" id="IPR007372">
    <property type="entry name" value="Lipid/polyisoprenoid-bd_YceI"/>
</dbReference>
<proteinExistence type="predicted"/>
<reference evidence="3 4" key="1">
    <citation type="submission" date="2019-08" db="EMBL/GenBank/DDBJ databases">
        <title>Whole genome sequencing of chitin degrading bacteria Chitinophaga pinensis YS16.</title>
        <authorList>
            <person name="Singh R.P."/>
            <person name="Manchanda G."/>
            <person name="Maurya I.K."/>
            <person name="Joshi N.K."/>
            <person name="Srivastava A.K."/>
        </authorList>
    </citation>
    <scope>NUCLEOTIDE SEQUENCE [LARGE SCALE GENOMIC DNA]</scope>
    <source>
        <strain evidence="3 4">YS-16</strain>
    </source>
</reference>
<dbReference type="OrthoDB" id="9811006at2"/>
<evidence type="ECO:0000259" key="2">
    <source>
        <dbReference type="SMART" id="SM00867"/>
    </source>
</evidence>
<comment type="caution">
    <text evidence="3">The sequence shown here is derived from an EMBL/GenBank/DDBJ whole genome shotgun (WGS) entry which is preliminary data.</text>
</comment>
<dbReference type="SUPFAM" id="SSF101874">
    <property type="entry name" value="YceI-like"/>
    <property type="match status" value="1"/>
</dbReference>